<evidence type="ECO:0000313" key="7">
    <source>
        <dbReference type="EMBL" id="QXE23965.1"/>
    </source>
</evidence>
<evidence type="ECO:0000256" key="1">
    <source>
        <dbReference type="ARBA" id="ARBA00000094"/>
    </source>
</evidence>
<comment type="catalytic activity">
    <reaction evidence="1">
        <text>Hydrolysis of terminal non-reducing beta-D-fructofuranoside residues in beta-D-fructofuranosides.</text>
        <dbReference type="EC" id="3.2.1.26"/>
    </reaction>
</comment>
<dbReference type="InterPro" id="IPR024746">
    <property type="entry name" value="Glyco_hydro_100"/>
</dbReference>
<evidence type="ECO:0000313" key="8">
    <source>
        <dbReference type="Proteomes" id="UP000683511"/>
    </source>
</evidence>
<dbReference type="SUPFAM" id="SSF48208">
    <property type="entry name" value="Six-hairpin glycosidases"/>
    <property type="match status" value="1"/>
</dbReference>
<dbReference type="KEGG" id="rsin:B6N60_02667"/>
<sequence>MMGNIINKGASTANTPLFSGVIMAMELNELDTNKNIETAAWQALENSILYYRGRPVGTVAAYDASVEALNYDQCFIRDFVSSALLFLIKGRFDIVKNFLEETLKLQPKERALDAYKPGRGLIPASFKVVIVDGEEYLEADFGEHAIARVTPVDSCLWWLILLRAYVIATKDFSLAYQPEFQTGIRLIMDICLANRFDMYPTLLVPDGACMIDRRMGIYGHPLEIQVLFFAALRAARELLVCKGNQDIVNAIDNRLPLLCGHIRQHYWIDINRLNAIYRFKGEEYGKTAVNLFNIYADSLPYYKLDKWLPRTGGYLVGNVGPSQMDTRFFTLGNLMAVISGLSTEEQSEKIMVLIQERWDDLVADMPMKICYPALEGEEYRLVTGCDPKNIPWSYHNAGSWPVLMWMLAAAAIKTKKKYLVEKAIGIALPKVSDDEWPEYYDGKQGRLIGKQARKYQTWTIAGFLLAKELTLHPEYLPLVSFEKLPADLVSQACELELSSVDS</sequence>
<name>A0A975T8C6_9NOST</name>
<evidence type="ECO:0000256" key="3">
    <source>
        <dbReference type="ARBA" id="ARBA00012758"/>
    </source>
</evidence>
<evidence type="ECO:0000256" key="6">
    <source>
        <dbReference type="ARBA" id="ARBA00023295"/>
    </source>
</evidence>
<reference evidence="7" key="1">
    <citation type="submission" date="2017-04" db="EMBL/GenBank/DDBJ databases">
        <title>Genome deletions in a multicellular cyanobacterial endosymbiont for morphological adaptation in marine diatoms.</title>
        <authorList>
            <person name="Wang Y."/>
            <person name="Gao H."/>
            <person name="Li R."/>
            <person name="Xu X."/>
        </authorList>
    </citation>
    <scope>NUCLEOTIDE SEQUENCE</scope>
    <source>
        <strain evidence="7">FACHB 800</strain>
    </source>
</reference>
<keyword evidence="5" id="KW-0119">Carbohydrate metabolism</keyword>
<accession>A0A975T8C6</accession>
<dbReference type="PANTHER" id="PTHR31916:SF28">
    <property type="entry name" value="NEUTRAL_ALKALINE INVERTASE 3, CHLOROPLASTIC"/>
    <property type="match status" value="1"/>
</dbReference>
<protein>
    <recommendedName>
        <fullName evidence="3">beta-fructofuranosidase</fullName>
        <ecNumber evidence="3">3.2.1.26</ecNumber>
    </recommendedName>
</protein>
<organism evidence="7 8">
    <name type="scientific">Richelia sinica FACHB-800</name>
    <dbReference type="NCBI Taxonomy" id="1357546"/>
    <lineage>
        <taxon>Bacteria</taxon>
        <taxon>Bacillati</taxon>
        <taxon>Cyanobacteriota</taxon>
        <taxon>Cyanophyceae</taxon>
        <taxon>Nostocales</taxon>
        <taxon>Nostocaceae</taxon>
        <taxon>Richelia</taxon>
    </lineage>
</organism>
<dbReference type="EMBL" id="CP021056">
    <property type="protein sequence ID" value="QXE23965.1"/>
    <property type="molecule type" value="Genomic_DNA"/>
</dbReference>
<dbReference type="PANTHER" id="PTHR31916">
    <property type="match status" value="1"/>
</dbReference>
<comment type="similarity">
    <text evidence="2">Belongs to the glycosyl hydrolase 100 family.</text>
</comment>
<evidence type="ECO:0000256" key="4">
    <source>
        <dbReference type="ARBA" id="ARBA00022801"/>
    </source>
</evidence>
<dbReference type="AlphaFoldDB" id="A0A975T8C6"/>
<dbReference type="Proteomes" id="UP000683511">
    <property type="component" value="Chromosome"/>
</dbReference>
<dbReference type="GO" id="GO:0033926">
    <property type="term" value="F:endo-alpha-N-acetylgalactosaminidase activity"/>
    <property type="evidence" value="ECO:0007669"/>
    <property type="project" value="InterPro"/>
</dbReference>
<evidence type="ECO:0000256" key="2">
    <source>
        <dbReference type="ARBA" id="ARBA00007671"/>
    </source>
</evidence>
<dbReference type="GO" id="GO:0004575">
    <property type="term" value="F:sucrose alpha-glucosidase activity"/>
    <property type="evidence" value="ECO:0007669"/>
    <property type="project" value="TreeGrafter"/>
</dbReference>
<evidence type="ECO:0000256" key="5">
    <source>
        <dbReference type="ARBA" id="ARBA00023277"/>
    </source>
</evidence>
<gene>
    <name evidence="7" type="ORF">B6N60_02667</name>
</gene>
<keyword evidence="8" id="KW-1185">Reference proteome</keyword>
<keyword evidence="6" id="KW-0326">Glycosidase</keyword>
<dbReference type="GO" id="GO:0005987">
    <property type="term" value="P:sucrose catabolic process"/>
    <property type="evidence" value="ECO:0007669"/>
    <property type="project" value="TreeGrafter"/>
</dbReference>
<dbReference type="EC" id="3.2.1.26" evidence="3"/>
<dbReference type="Gene3D" id="1.50.10.10">
    <property type="match status" value="1"/>
</dbReference>
<dbReference type="InterPro" id="IPR012341">
    <property type="entry name" value="6hp_glycosidase-like_sf"/>
</dbReference>
<proteinExistence type="inferred from homology"/>
<keyword evidence="4" id="KW-0378">Hydrolase</keyword>
<dbReference type="InterPro" id="IPR008928">
    <property type="entry name" value="6-hairpin_glycosidase_sf"/>
</dbReference>
<dbReference type="Pfam" id="PF12899">
    <property type="entry name" value="Glyco_hydro_100"/>
    <property type="match status" value="1"/>
</dbReference>